<keyword evidence="3" id="KW-1185">Reference proteome</keyword>
<evidence type="ECO:0000313" key="2">
    <source>
        <dbReference type="EMBL" id="MFC6998036.1"/>
    </source>
</evidence>
<protein>
    <submittedName>
        <fullName evidence="2">Helix-turn-helix domain-containing protein</fullName>
    </submittedName>
</protein>
<accession>A0ABW2DNT9</accession>
<name>A0ABW2DNT9_9BACT</name>
<proteinExistence type="predicted"/>
<dbReference type="RefSeq" id="WP_082883030.1">
    <property type="nucleotide sequence ID" value="NZ_JBHSYQ010000004.1"/>
</dbReference>
<comment type="caution">
    <text evidence="2">The sequence shown here is derived from an EMBL/GenBank/DDBJ whole genome shotgun (WGS) entry which is preliminary data.</text>
</comment>
<reference evidence="3" key="1">
    <citation type="journal article" date="2019" name="Int. J. Syst. Evol. Microbiol.">
        <title>The Global Catalogue of Microorganisms (GCM) 10K type strain sequencing project: providing services to taxonomists for standard genome sequencing and annotation.</title>
        <authorList>
            <consortium name="The Broad Institute Genomics Platform"/>
            <consortium name="The Broad Institute Genome Sequencing Center for Infectious Disease"/>
            <person name="Wu L."/>
            <person name="Ma J."/>
        </authorList>
    </citation>
    <scope>NUCLEOTIDE SEQUENCE [LARGE SCALE GENOMIC DNA]</scope>
    <source>
        <strain evidence="3">CGMCC 4.7393</strain>
    </source>
</reference>
<evidence type="ECO:0000313" key="3">
    <source>
        <dbReference type="Proteomes" id="UP001596405"/>
    </source>
</evidence>
<dbReference type="EMBL" id="JBHSYQ010000004">
    <property type="protein sequence ID" value="MFC6998036.1"/>
    <property type="molecule type" value="Genomic_DNA"/>
</dbReference>
<feature type="region of interest" description="Disordered" evidence="1">
    <location>
        <begin position="311"/>
        <end position="343"/>
    </location>
</feature>
<gene>
    <name evidence="2" type="ORF">ACFQHR_10395</name>
</gene>
<dbReference type="Pfam" id="PF13730">
    <property type="entry name" value="HTH_36"/>
    <property type="match status" value="1"/>
</dbReference>
<sequence>MASENGLWIPDSIWEIEGLSFMQKGFVAAIDSLDNDRGCFASNGYFSEKFGVTKDRASKIIQELKELGILSVQINKGAGYERVIKVISLSVKTPIGEKADSSMPQHIEGIGEKADTLSASTQIAIGEKAEQIIQLKKRDITKVITKGEGACAHTAPSDSDSLNDPKKEAPQLRGTPQSKATQKAQQTKAARAADEATEIIYPFDTPDFRLWWGHWLDHRTIKGCAYASKKSEQTALHQLAQFSEGFCIELIQTSIASGWQGLIFPRTKDDYKKYLKRQENDEHVNNGGGTAAGGFDMGQYARMVASSSANPERYKGANAAGQNAAGAQADEPHHGSGYWRHSG</sequence>
<evidence type="ECO:0000256" key="1">
    <source>
        <dbReference type="SAM" id="MobiDB-lite"/>
    </source>
</evidence>
<feature type="region of interest" description="Disordered" evidence="1">
    <location>
        <begin position="149"/>
        <end position="181"/>
    </location>
</feature>
<organism evidence="2 3">
    <name type="scientific">Rufibacter roseus</name>
    <dbReference type="NCBI Taxonomy" id="1567108"/>
    <lineage>
        <taxon>Bacteria</taxon>
        <taxon>Pseudomonadati</taxon>
        <taxon>Bacteroidota</taxon>
        <taxon>Cytophagia</taxon>
        <taxon>Cytophagales</taxon>
        <taxon>Hymenobacteraceae</taxon>
        <taxon>Rufibacter</taxon>
    </lineage>
</organism>
<feature type="compositionally biased region" description="Low complexity" evidence="1">
    <location>
        <begin position="316"/>
        <end position="329"/>
    </location>
</feature>
<dbReference type="Proteomes" id="UP001596405">
    <property type="component" value="Unassembled WGS sequence"/>
</dbReference>